<name>A0A015LL48_RHIIW</name>
<dbReference type="OrthoDB" id="2408558at2759"/>
<keyword evidence="3" id="KW-1185">Reference proteome</keyword>
<evidence type="ECO:0000256" key="1">
    <source>
        <dbReference type="SAM" id="Phobius"/>
    </source>
</evidence>
<reference evidence="2 3" key="1">
    <citation type="submission" date="2014-02" db="EMBL/GenBank/DDBJ databases">
        <title>Single nucleus genome sequencing reveals high similarity among nuclei of an endomycorrhizal fungus.</title>
        <authorList>
            <person name="Lin K."/>
            <person name="Geurts R."/>
            <person name="Zhang Z."/>
            <person name="Limpens E."/>
            <person name="Saunders D.G."/>
            <person name="Mu D."/>
            <person name="Pang E."/>
            <person name="Cao H."/>
            <person name="Cha H."/>
            <person name="Lin T."/>
            <person name="Zhou Q."/>
            <person name="Shang Y."/>
            <person name="Li Y."/>
            <person name="Ivanov S."/>
            <person name="Sharma T."/>
            <person name="Velzen R.V."/>
            <person name="Ruijter N.D."/>
            <person name="Aanen D.K."/>
            <person name="Win J."/>
            <person name="Kamoun S."/>
            <person name="Bisseling T."/>
            <person name="Huang S."/>
        </authorList>
    </citation>
    <scope>NUCLEOTIDE SEQUENCE [LARGE SCALE GENOMIC DNA]</scope>
    <source>
        <strain evidence="3">DAOM197198w</strain>
    </source>
</reference>
<feature type="transmembrane region" description="Helical" evidence="1">
    <location>
        <begin position="75"/>
        <end position="94"/>
    </location>
</feature>
<feature type="transmembrane region" description="Helical" evidence="1">
    <location>
        <begin position="297"/>
        <end position="314"/>
    </location>
</feature>
<dbReference type="AlphaFoldDB" id="A0A015LL48"/>
<comment type="caution">
    <text evidence="2">The sequence shown here is derived from an EMBL/GenBank/DDBJ whole genome shotgun (WGS) entry which is preliminary data.</text>
</comment>
<feature type="transmembrane region" description="Helical" evidence="1">
    <location>
        <begin position="157"/>
        <end position="179"/>
    </location>
</feature>
<gene>
    <name evidence="2" type="ORF">RirG_224870</name>
</gene>
<feature type="transmembrane region" description="Helical" evidence="1">
    <location>
        <begin position="199"/>
        <end position="221"/>
    </location>
</feature>
<feature type="transmembrane region" description="Helical" evidence="1">
    <location>
        <begin position="100"/>
        <end position="120"/>
    </location>
</feature>
<protein>
    <submittedName>
        <fullName evidence="2">Uncharacterized protein</fullName>
    </submittedName>
</protein>
<feature type="transmembrane region" description="Helical" evidence="1">
    <location>
        <begin position="428"/>
        <end position="460"/>
    </location>
</feature>
<dbReference type="Proteomes" id="UP000022910">
    <property type="component" value="Unassembled WGS sequence"/>
</dbReference>
<dbReference type="HOGENOM" id="CLU_031742_0_0_1"/>
<organism evidence="2 3">
    <name type="scientific">Rhizophagus irregularis (strain DAOM 197198w)</name>
    <name type="common">Glomus intraradices</name>
    <dbReference type="NCBI Taxonomy" id="1432141"/>
    <lineage>
        <taxon>Eukaryota</taxon>
        <taxon>Fungi</taxon>
        <taxon>Fungi incertae sedis</taxon>
        <taxon>Mucoromycota</taxon>
        <taxon>Glomeromycotina</taxon>
        <taxon>Glomeromycetes</taxon>
        <taxon>Glomerales</taxon>
        <taxon>Glomeraceae</taxon>
        <taxon>Rhizophagus</taxon>
    </lineage>
</organism>
<feature type="transmembrane region" description="Helical" evidence="1">
    <location>
        <begin position="20"/>
        <end position="39"/>
    </location>
</feature>
<keyword evidence="1" id="KW-1133">Transmembrane helix</keyword>
<dbReference type="EMBL" id="JEMT01028148">
    <property type="protein sequence ID" value="EXX55513.1"/>
    <property type="molecule type" value="Genomic_DNA"/>
</dbReference>
<feature type="transmembrane region" description="Helical" evidence="1">
    <location>
        <begin position="387"/>
        <end position="407"/>
    </location>
</feature>
<keyword evidence="1" id="KW-0812">Transmembrane</keyword>
<proteinExistence type="predicted"/>
<sequence>MEESIEPLLIEQTSSKQQHSYYSIVTIFILSMLYFYIAIKEYPKWRKLRENFFTKSKNNLKFDPKPETTEQKNPLLYIPFIPFAAIYLTLRIIWDTFRLFVFYSLDLIEMGLIMLGNFLIQNIKMIPKVCAAIPSLWKTYIQTPFLKMSYLLLDWSYLYVWPVLKSTVIIAWDISIVTWTKGREVTIYSWKFLVKYSKIGWDEIIFPSLNFMSWVVTTFIIEPGKWMISSSVYLGRIFWYCGCFLARDLAEDFKELFCVGWKISVLIYNNVLHPAGKLANRIYEKFRHYFPKLQKILYVRFILAITNEAIYIIYEICRDPLFRSCAEYIYSILQSAIIYNIIKKLISDISSILQIIKPKLMNRLKQCGLELIEFTFMSALEISRSAYFYYTILLPIFINMPVIYNEFKQICNEFYRNVKERVSKILKSLWTIFAPLLRPIILALSFFYTTVILVVLLSAFKMGNFVVSISIEALKEALVLVQKGLSTLHSILGSMYNALLPYLSLILQTTKDMMYELYVAINNLVAEYFPSFMNYFTGVILRQVQTLKEYAMNAYEKYEPVIVELKDRVKVTADEVVLNIGQGMMEWVKKEKALKEGVLFKEE</sequence>
<feature type="transmembrane region" description="Helical" evidence="1">
    <location>
        <begin position="488"/>
        <end position="507"/>
    </location>
</feature>
<accession>A0A015LL48</accession>
<evidence type="ECO:0000313" key="3">
    <source>
        <dbReference type="Proteomes" id="UP000022910"/>
    </source>
</evidence>
<evidence type="ECO:0000313" key="2">
    <source>
        <dbReference type="EMBL" id="EXX55513.1"/>
    </source>
</evidence>
<keyword evidence="1" id="KW-0472">Membrane</keyword>